<evidence type="ECO:0000256" key="6">
    <source>
        <dbReference type="ARBA" id="ARBA00022833"/>
    </source>
</evidence>
<dbReference type="SUPFAM" id="SSF50249">
    <property type="entry name" value="Nucleic acid-binding proteins"/>
    <property type="match status" value="4"/>
</dbReference>
<dbReference type="FunFam" id="2.40.50.140:FF:000090">
    <property type="entry name" value="Replication protein A subunit"/>
    <property type="match status" value="1"/>
</dbReference>
<keyword evidence="6 9" id="KW-0862">Zinc</keyword>
<dbReference type="PANTHER" id="PTHR47165">
    <property type="entry name" value="OS03G0429900 PROTEIN"/>
    <property type="match status" value="1"/>
</dbReference>
<feature type="domain" description="Replication factor A C-terminal" evidence="13">
    <location>
        <begin position="459"/>
        <end position="603"/>
    </location>
</feature>
<evidence type="ECO:0000259" key="11">
    <source>
        <dbReference type="Pfam" id="PF01336"/>
    </source>
</evidence>
<evidence type="ECO:0000256" key="8">
    <source>
        <dbReference type="ARBA" id="ARBA00023242"/>
    </source>
</evidence>
<comment type="function">
    <text evidence="9">As part of the replication protein A (RPA/RP-A), a single-stranded DNA-binding heterotrimeric complex, may play an essential role in DNA replication, recombination and repair. Binds and stabilizes single-stranded DNA intermediates, preventing complementary DNA reannealing and recruiting different proteins involved in DNA metabolism.</text>
</comment>
<dbReference type="InterPro" id="IPR012340">
    <property type="entry name" value="NA-bd_OB-fold"/>
</dbReference>
<dbReference type="InterPro" id="IPR031657">
    <property type="entry name" value="REPA_OB_2"/>
</dbReference>
<name>S7QER8_GLOTA</name>
<keyword evidence="8 9" id="KW-0539">Nucleus</keyword>
<evidence type="ECO:0000256" key="9">
    <source>
        <dbReference type="RuleBase" id="RU364130"/>
    </source>
</evidence>
<feature type="domain" description="Replication protein A OB" evidence="14">
    <location>
        <begin position="300"/>
        <end position="396"/>
    </location>
</feature>
<dbReference type="GO" id="GO:0006260">
    <property type="term" value="P:DNA replication"/>
    <property type="evidence" value="ECO:0007669"/>
    <property type="project" value="UniProtKB-KW"/>
</dbReference>
<evidence type="ECO:0000256" key="10">
    <source>
        <dbReference type="SAM" id="MobiDB-lite"/>
    </source>
</evidence>
<dbReference type="eggNOG" id="KOG0851">
    <property type="taxonomic scope" value="Eukaryota"/>
</dbReference>
<feature type="compositionally biased region" description="Low complexity" evidence="10">
    <location>
        <begin position="133"/>
        <end position="166"/>
    </location>
</feature>
<dbReference type="GO" id="GO:0006310">
    <property type="term" value="P:DNA recombination"/>
    <property type="evidence" value="ECO:0007669"/>
    <property type="project" value="InterPro"/>
</dbReference>
<evidence type="ECO:0000256" key="5">
    <source>
        <dbReference type="ARBA" id="ARBA00022771"/>
    </source>
</evidence>
<dbReference type="InterPro" id="IPR004591">
    <property type="entry name" value="Rfa1"/>
</dbReference>
<gene>
    <name evidence="15" type="ORF">GLOTRDRAFT_56420</name>
</gene>
<dbReference type="InterPro" id="IPR007199">
    <property type="entry name" value="Rep_factor-A_N"/>
</dbReference>
<dbReference type="OrthoDB" id="1751331at2759"/>
<keyword evidence="16" id="KW-1185">Reference proteome</keyword>
<dbReference type="Pfam" id="PF08646">
    <property type="entry name" value="Rep_fac-A_C"/>
    <property type="match status" value="1"/>
</dbReference>
<dbReference type="InterPro" id="IPR004365">
    <property type="entry name" value="NA-bd_OB_tRNA"/>
</dbReference>
<dbReference type="NCBIfam" id="TIGR00617">
    <property type="entry name" value="rpa1"/>
    <property type="match status" value="1"/>
</dbReference>
<evidence type="ECO:0000256" key="7">
    <source>
        <dbReference type="ARBA" id="ARBA00023125"/>
    </source>
</evidence>
<evidence type="ECO:0000256" key="1">
    <source>
        <dbReference type="ARBA" id="ARBA00004123"/>
    </source>
</evidence>
<comment type="subunit">
    <text evidence="9">Component of the heterotrimeric canonical replication protein A complex (RPA).</text>
</comment>
<dbReference type="OMA" id="DQCDAFY"/>
<dbReference type="AlphaFoldDB" id="S7QER8"/>
<dbReference type="GO" id="GO:0003677">
    <property type="term" value="F:DNA binding"/>
    <property type="evidence" value="ECO:0007669"/>
    <property type="project" value="UniProtKB-KW"/>
</dbReference>
<dbReference type="CDD" id="cd04477">
    <property type="entry name" value="RPA1N"/>
    <property type="match status" value="1"/>
</dbReference>
<keyword evidence="4 9" id="KW-0479">Metal-binding</keyword>
<dbReference type="Gene3D" id="2.40.50.140">
    <property type="entry name" value="Nucleic acid-binding proteins"/>
    <property type="match status" value="4"/>
</dbReference>
<reference evidence="15 16" key="1">
    <citation type="journal article" date="2012" name="Science">
        <title>The Paleozoic origin of enzymatic lignin decomposition reconstructed from 31 fungal genomes.</title>
        <authorList>
            <person name="Floudas D."/>
            <person name="Binder M."/>
            <person name="Riley R."/>
            <person name="Barry K."/>
            <person name="Blanchette R.A."/>
            <person name="Henrissat B."/>
            <person name="Martinez A.T."/>
            <person name="Otillar R."/>
            <person name="Spatafora J.W."/>
            <person name="Yadav J.S."/>
            <person name="Aerts A."/>
            <person name="Benoit I."/>
            <person name="Boyd A."/>
            <person name="Carlson A."/>
            <person name="Copeland A."/>
            <person name="Coutinho P.M."/>
            <person name="de Vries R.P."/>
            <person name="Ferreira P."/>
            <person name="Findley K."/>
            <person name="Foster B."/>
            <person name="Gaskell J."/>
            <person name="Glotzer D."/>
            <person name="Gorecki P."/>
            <person name="Heitman J."/>
            <person name="Hesse C."/>
            <person name="Hori C."/>
            <person name="Igarashi K."/>
            <person name="Jurgens J.A."/>
            <person name="Kallen N."/>
            <person name="Kersten P."/>
            <person name="Kohler A."/>
            <person name="Kuees U."/>
            <person name="Kumar T.K.A."/>
            <person name="Kuo A."/>
            <person name="LaButti K."/>
            <person name="Larrondo L.F."/>
            <person name="Lindquist E."/>
            <person name="Ling A."/>
            <person name="Lombard V."/>
            <person name="Lucas S."/>
            <person name="Lundell T."/>
            <person name="Martin R."/>
            <person name="McLaughlin D.J."/>
            <person name="Morgenstern I."/>
            <person name="Morin E."/>
            <person name="Murat C."/>
            <person name="Nagy L.G."/>
            <person name="Nolan M."/>
            <person name="Ohm R.A."/>
            <person name="Patyshakuliyeva A."/>
            <person name="Rokas A."/>
            <person name="Ruiz-Duenas F.J."/>
            <person name="Sabat G."/>
            <person name="Salamov A."/>
            <person name="Samejima M."/>
            <person name="Schmutz J."/>
            <person name="Slot J.C."/>
            <person name="St John F."/>
            <person name="Stenlid J."/>
            <person name="Sun H."/>
            <person name="Sun S."/>
            <person name="Syed K."/>
            <person name="Tsang A."/>
            <person name="Wiebenga A."/>
            <person name="Young D."/>
            <person name="Pisabarro A."/>
            <person name="Eastwood D.C."/>
            <person name="Martin F."/>
            <person name="Cullen D."/>
            <person name="Grigoriev I.V."/>
            <person name="Hibbett D.S."/>
        </authorList>
    </citation>
    <scope>NUCLEOTIDE SEQUENCE [LARGE SCALE GENOMIC DNA]</scope>
    <source>
        <strain evidence="15 16">ATCC 11539</strain>
    </source>
</reference>
<dbReference type="CDD" id="cd04474">
    <property type="entry name" value="RPA1_DBD_A"/>
    <property type="match status" value="1"/>
</dbReference>
<evidence type="ECO:0000259" key="13">
    <source>
        <dbReference type="Pfam" id="PF08646"/>
    </source>
</evidence>
<dbReference type="FunFam" id="2.40.50.140:FF:000041">
    <property type="entry name" value="Replication protein A subunit"/>
    <property type="match status" value="1"/>
</dbReference>
<dbReference type="InterPro" id="IPR047192">
    <property type="entry name" value="Euk_RPA1_DBD_C"/>
</dbReference>
<comment type="subcellular location">
    <subcellularLocation>
        <location evidence="1 9">Nucleus</location>
    </subcellularLocation>
</comment>
<dbReference type="Proteomes" id="UP000030669">
    <property type="component" value="Unassembled WGS sequence"/>
</dbReference>
<dbReference type="Pfam" id="PF16900">
    <property type="entry name" value="REPA_OB_2"/>
    <property type="match status" value="1"/>
</dbReference>
<feature type="domain" description="OB" evidence="11">
    <location>
        <begin position="191"/>
        <end position="272"/>
    </location>
</feature>
<evidence type="ECO:0000313" key="15">
    <source>
        <dbReference type="EMBL" id="EPQ57927.1"/>
    </source>
</evidence>
<dbReference type="STRING" id="670483.S7QER8"/>
<dbReference type="Pfam" id="PF01336">
    <property type="entry name" value="tRNA_anti-codon"/>
    <property type="match status" value="1"/>
</dbReference>
<evidence type="ECO:0000259" key="12">
    <source>
        <dbReference type="Pfam" id="PF04057"/>
    </source>
</evidence>
<dbReference type="RefSeq" id="XP_007862999.1">
    <property type="nucleotide sequence ID" value="XM_007864808.1"/>
</dbReference>
<feature type="region of interest" description="Disordered" evidence="10">
    <location>
        <begin position="133"/>
        <end position="183"/>
    </location>
</feature>
<dbReference type="Pfam" id="PF04057">
    <property type="entry name" value="Rep-A_N"/>
    <property type="match status" value="1"/>
</dbReference>
<evidence type="ECO:0000313" key="16">
    <source>
        <dbReference type="Proteomes" id="UP000030669"/>
    </source>
</evidence>
<evidence type="ECO:0000256" key="4">
    <source>
        <dbReference type="ARBA" id="ARBA00022723"/>
    </source>
</evidence>
<dbReference type="CDD" id="cd04476">
    <property type="entry name" value="RPA1_DBD_C"/>
    <property type="match status" value="1"/>
</dbReference>
<organism evidence="15 16">
    <name type="scientific">Gloeophyllum trabeum (strain ATCC 11539 / FP-39264 / Madison 617)</name>
    <name type="common">Brown rot fungus</name>
    <dbReference type="NCBI Taxonomy" id="670483"/>
    <lineage>
        <taxon>Eukaryota</taxon>
        <taxon>Fungi</taxon>
        <taxon>Dikarya</taxon>
        <taxon>Basidiomycota</taxon>
        <taxon>Agaricomycotina</taxon>
        <taxon>Agaricomycetes</taxon>
        <taxon>Gloeophyllales</taxon>
        <taxon>Gloeophyllaceae</taxon>
        <taxon>Gloeophyllum</taxon>
    </lineage>
</organism>
<keyword evidence="3 9" id="KW-0235">DNA replication</keyword>
<evidence type="ECO:0000256" key="3">
    <source>
        <dbReference type="ARBA" id="ARBA00022705"/>
    </source>
</evidence>
<dbReference type="KEGG" id="gtr:GLOTRDRAFT_56420"/>
<proteinExistence type="inferred from homology"/>
<feature type="domain" description="Replication factor-A protein 1 N-terminal" evidence="12">
    <location>
        <begin position="6"/>
        <end position="111"/>
    </location>
</feature>
<dbReference type="CDD" id="cd04475">
    <property type="entry name" value="RPA1_DBD_B"/>
    <property type="match status" value="1"/>
</dbReference>
<protein>
    <recommendedName>
        <fullName evidence="9">Replication protein A subunit</fullName>
    </recommendedName>
</protein>
<keyword evidence="7 9" id="KW-0238">DNA-binding</keyword>
<dbReference type="EMBL" id="KB469298">
    <property type="protein sequence ID" value="EPQ57927.1"/>
    <property type="molecule type" value="Genomic_DNA"/>
</dbReference>
<dbReference type="GO" id="GO:0007004">
    <property type="term" value="P:telomere maintenance via telomerase"/>
    <property type="evidence" value="ECO:0007669"/>
    <property type="project" value="UniProtKB-ARBA"/>
</dbReference>
<dbReference type="GO" id="GO:0000781">
    <property type="term" value="C:chromosome, telomeric region"/>
    <property type="evidence" value="ECO:0007669"/>
    <property type="project" value="UniProtKB-ARBA"/>
</dbReference>
<dbReference type="GO" id="GO:0006281">
    <property type="term" value="P:DNA repair"/>
    <property type="evidence" value="ECO:0007669"/>
    <property type="project" value="InterPro"/>
</dbReference>
<dbReference type="GO" id="GO:0005662">
    <property type="term" value="C:DNA replication factor A complex"/>
    <property type="evidence" value="ECO:0007669"/>
    <property type="project" value="UniProtKB-ARBA"/>
</dbReference>
<accession>S7QER8</accession>
<comment type="similarity">
    <text evidence="2 9">Belongs to the replication factor A protein 1 family.</text>
</comment>
<evidence type="ECO:0000259" key="14">
    <source>
        <dbReference type="Pfam" id="PF16900"/>
    </source>
</evidence>
<dbReference type="GO" id="GO:0008270">
    <property type="term" value="F:zinc ion binding"/>
    <property type="evidence" value="ECO:0007669"/>
    <property type="project" value="UniProtKB-KW"/>
</dbReference>
<keyword evidence="5 9" id="KW-0863">Zinc-finger</keyword>
<dbReference type="InterPro" id="IPR013955">
    <property type="entry name" value="Rep_factor-A_C"/>
</dbReference>
<dbReference type="PANTHER" id="PTHR47165:SF4">
    <property type="entry name" value="OS03G0429900 PROTEIN"/>
    <property type="match status" value="1"/>
</dbReference>
<dbReference type="FunFam" id="2.40.50.140:FF:000064">
    <property type="entry name" value="Replication protein A subunit"/>
    <property type="match status" value="1"/>
</dbReference>
<dbReference type="HOGENOM" id="CLU_012393_2_1_1"/>
<evidence type="ECO:0000256" key="2">
    <source>
        <dbReference type="ARBA" id="ARBA00005690"/>
    </source>
</evidence>
<sequence>MEVQLTKGIVKRLSAAHETGEDLTNSQPTLQVISFRKVDSPPNATNQTTDRYRTIVSDGENIMQGMFATQLNKMIEDQSIKKNTVIVVENLTCSYLQGKRLIIIMGARVLAQVESKIGNPVALQAPGAAGAATAAESGSTPAPQIPAAAPSTSATTPTSQAQSRQQGQAKTGGKPNSVYPIEGLSPYQNNWTIKARVTQKTDIKTWSNQRGEGKLFSVTLMDETAEIRATGFNAVVDELYDKLQEGHVYYISKARVNLAKKKFSNIANDYELALERNTEVEECLDPTNVPAVRYNFVELNGLEQLEKDSTCDVIGVVKSVGDVGTITSKASNKTVAKRDLTIVDRSGKAVRVTLWGAQAEQFSADDSPVIAFKGVKVGDFGGRTLSMYSSSTMTINPDIPEAHVLRGWYDAKGVEQSFQSLSNGSGAGSGTMGGFNRSEMRTLFDVKESGLGTSDKADYFSCRATIMHIKGDNISYPACPTEGCNKKVVDLSDGWRCEKCDRSFEKPEHRYIMSMAVADHTCQAWLQGFNDVGVAVFGMSANELVDIKERDESAYNVILHKATCSTFNFACRAKQDTYNEQTRIRYGISRILPLDYAEEARVLRDTLQSWDKC</sequence>
<dbReference type="GeneID" id="19307110"/>